<dbReference type="AlphaFoldDB" id="A0A367FWQ7"/>
<dbReference type="Pfam" id="PF13377">
    <property type="entry name" value="Peripla_BP_3"/>
    <property type="match status" value="1"/>
</dbReference>
<evidence type="ECO:0000256" key="2">
    <source>
        <dbReference type="ARBA" id="ARBA00023015"/>
    </source>
</evidence>
<gene>
    <name evidence="7" type="ORF">C4886_15165</name>
</gene>
<evidence type="ECO:0000256" key="1">
    <source>
        <dbReference type="ARBA" id="ARBA00022491"/>
    </source>
</evidence>
<dbReference type="InterPro" id="IPR028082">
    <property type="entry name" value="Peripla_BP_I"/>
</dbReference>
<evidence type="ECO:0000256" key="4">
    <source>
        <dbReference type="ARBA" id="ARBA00023163"/>
    </source>
</evidence>
<comment type="caution">
    <text evidence="7">The sequence shown here is derived from an EMBL/GenBank/DDBJ whole genome shotgun (WGS) entry which is preliminary data.</text>
</comment>
<protein>
    <submittedName>
        <fullName evidence="7">LacI family transcriptional regulator</fullName>
    </submittedName>
</protein>
<dbReference type="SUPFAM" id="SSF53822">
    <property type="entry name" value="Periplasmic binding protein-like I"/>
    <property type="match status" value="1"/>
</dbReference>
<keyword evidence="4" id="KW-0804">Transcription</keyword>
<dbReference type="Gene3D" id="3.40.50.2300">
    <property type="match status" value="2"/>
</dbReference>
<evidence type="ECO:0000259" key="5">
    <source>
        <dbReference type="PROSITE" id="PS50932"/>
    </source>
</evidence>
<dbReference type="CDD" id="cd01392">
    <property type="entry name" value="HTH_LacI"/>
    <property type="match status" value="1"/>
</dbReference>
<evidence type="ECO:0000313" key="7">
    <source>
        <dbReference type="EMBL" id="RCH42151.1"/>
    </source>
</evidence>
<dbReference type="PANTHER" id="PTHR30146:SF148">
    <property type="entry name" value="HTH-TYPE TRANSCRIPTIONAL REPRESSOR PURR-RELATED"/>
    <property type="match status" value="1"/>
</dbReference>
<dbReference type="RefSeq" id="WP_021652946.1">
    <property type="nucleotide sequence ID" value="NZ_PSQG01000026.1"/>
</dbReference>
<keyword evidence="2" id="KW-0805">Transcription regulation</keyword>
<dbReference type="PROSITE" id="PS50932">
    <property type="entry name" value="HTH_LACI_2"/>
    <property type="match status" value="1"/>
</dbReference>
<organism evidence="7 8">
    <name type="scientific">Blautia obeum</name>
    <dbReference type="NCBI Taxonomy" id="40520"/>
    <lineage>
        <taxon>Bacteria</taxon>
        <taxon>Bacillati</taxon>
        <taxon>Bacillota</taxon>
        <taxon>Clostridia</taxon>
        <taxon>Lachnospirales</taxon>
        <taxon>Lachnospiraceae</taxon>
        <taxon>Blautia</taxon>
    </lineage>
</organism>
<evidence type="ECO:0000259" key="6">
    <source>
        <dbReference type="PROSITE" id="PS50943"/>
    </source>
</evidence>
<feature type="domain" description="HTH cro/C1-type" evidence="6">
    <location>
        <begin position="4"/>
        <end position="47"/>
    </location>
</feature>
<dbReference type="InterPro" id="IPR046335">
    <property type="entry name" value="LacI/GalR-like_sensor"/>
</dbReference>
<dbReference type="EMBL" id="PSQG01000026">
    <property type="protein sequence ID" value="RCH42151.1"/>
    <property type="molecule type" value="Genomic_DNA"/>
</dbReference>
<dbReference type="InterPro" id="IPR001387">
    <property type="entry name" value="Cro/C1-type_HTH"/>
</dbReference>
<feature type="domain" description="HTH lacI-type" evidence="5">
    <location>
        <begin position="4"/>
        <end position="57"/>
    </location>
</feature>
<name>A0A367FWQ7_9FIRM</name>
<dbReference type="GO" id="GO:0003700">
    <property type="term" value="F:DNA-binding transcription factor activity"/>
    <property type="evidence" value="ECO:0007669"/>
    <property type="project" value="TreeGrafter"/>
</dbReference>
<dbReference type="PANTHER" id="PTHR30146">
    <property type="entry name" value="LACI-RELATED TRANSCRIPTIONAL REPRESSOR"/>
    <property type="match status" value="1"/>
</dbReference>
<evidence type="ECO:0000313" key="8">
    <source>
        <dbReference type="Proteomes" id="UP000253208"/>
    </source>
</evidence>
<dbReference type="InterPro" id="IPR000843">
    <property type="entry name" value="HTH_LacI"/>
</dbReference>
<sequence>MAGTIRKVAQMAHVSPATVSRYFSGQNVVSDELSRRIEEAANTVGYVPNHPTRKSDGVIVVLIPNLEFGYFSESIKEIIRQMPKYKCRVIFLPTFPGDDSYKSILKELYVMGVIYLEEEIDREVIRYIRAKNIKVVMLGGAAFDSRCDMVHINDMMAAYEGMKYLLEMGHREILILTDLSTSISSGFQRLVGCKKAMEEYGLMFSDDMAEYGQLTFEKGYRSMNSALRKKKKFTAVFAFSDETAVGAITALNEHGLKVPEDVSVLGFDGLSISERVVPKLTTIYQPLDKMVEWTLEILCNKSRNREENIEYTLPYKLLERGTVLRREEI</sequence>
<evidence type="ECO:0000256" key="3">
    <source>
        <dbReference type="ARBA" id="ARBA00023125"/>
    </source>
</evidence>
<dbReference type="GO" id="GO:0000976">
    <property type="term" value="F:transcription cis-regulatory region binding"/>
    <property type="evidence" value="ECO:0007669"/>
    <property type="project" value="TreeGrafter"/>
</dbReference>
<accession>A0A367FWQ7</accession>
<dbReference type="Proteomes" id="UP000253208">
    <property type="component" value="Unassembled WGS sequence"/>
</dbReference>
<dbReference type="PROSITE" id="PS50943">
    <property type="entry name" value="HTH_CROC1"/>
    <property type="match status" value="1"/>
</dbReference>
<dbReference type="SMART" id="SM00354">
    <property type="entry name" value="HTH_LACI"/>
    <property type="match status" value="1"/>
</dbReference>
<dbReference type="Gene3D" id="1.10.260.40">
    <property type="entry name" value="lambda repressor-like DNA-binding domains"/>
    <property type="match status" value="1"/>
</dbReference>
<keyword evidence="1" id="KW-0678">Repressor</keyword>
<proteinExistence type="predicted"/>
<dbReference type="SUPFAM" id="SSF47413">
    <property type="entry name" value="lambda repressor-like DNA-binding domains"/>
    <property type="match status" value="1"/>
</dbReference>
<dbReference type="Pfam" id="PF00356">
    <property type="entry name" value="LacI"/>
    <property type="match status" value="1"/>
</dbReference>
<reference evidence="7 8" key="1">
    <citation type="submission" date="2018-02" db="EMBL/GenBank/DDBJ databases">
        <title>Complete genome sequencing of Faecalibacterium prausnitzii strains isolated from the human gut.</title>
        <authorList>
            <person name="Fitzgerald B.C."/>
            <person name="Shkoporov A.N."/>
            <person name="Ross P.R."/>
            <person name="Hill C."/>
        </authorList>
    </citation>
    <scope>NUCLEOTIDE SEQUENCE [LARGE SCALE GENOMIC DNA]</scope>
    <source>
        <strain evidence="7 8">APC942/31-1</strain>
    </source>
</reference>
<dbReference type="InterPro" id="IPR010982">
    <property type="entry name" value="Lambda_DNA-bd_dom_sf"/>
</dbReference>
<keyword evidence="3" id="KW-0238">DNA-binding</keyword>